<proteinExistence type="predicted"/>
<sequence>MSEKISDIHQNENWFMSLLKNHTSILDATSNIMKENQETIDQRYKTLEEKLEKCMVLMGSIERTQTAILDMMSETYQGQIGYLVLSPHQFNQEATKIRTHLPAGLYLPVEPEDTLQLYRLKSVEGRLPVKHAIFQIKIPLIGLEEFALFRVFPIWTCYNKTLIKVRQSCNYLAVTAHLDRYYPVADFKLSNCVMVHNLSCLCTQSHSIYYHGASENRCEIDLLNNISMPESCQLEPIMTTAAWIEISKTNKWIYAVTEESSLSIVCPHSTSIQHIEGSVCVTKQNHIILQAHQTHSSDLTTSHPVVQNQIEHKWGQSACKRNTTVSEGNQTAAT</sequence>
<dbReference type="InParanoid" id="A0A7R8V4L8"/>
<dbReference type="Pfam" id="PF12259">
    <property type="entry name" value="Baculo_F"/>
    <property type="match status" value="1"/>
</dbReference>
<dbReference type="InterPro" id="IPR022048">
    <property type="entry name" value="Envelope_fusion-like"/>
</dbReference>
<keyword evidence="2" id="KW-1185">Reference proteome</keyword>
<evidence type="ECO:0000313" key="1">
    <source>
        <dbReference type="EMBL" id="CAD7092750.1"/>
    </source>
</evidence>
<name>A0A7R8V4L8_HERIL</name>
<gene>
    <name evidence="1" type="ORF">HERILL_LOCUS15087</name>
</gene>
<reference evidence="1 2" key="1">
    <citation type="submission" date="2020-11" db="EMBL/GenBank/DDBJ databases">
        <authorList>
            <person name="Wallbank WR R."/>
            <person name="Pardo Diaz C."/>
            <person name="Kozak K."/>
            <person name="Martin S."/>
            <person name="Jiggins C."/>
            <person name="Moest M."/>
            <person name="Warren A I."/>
            <person name="Generalovic N T."/>
            <person name="Byers J.R.P. K."/>
            <person name="Montejo-Kovacevich G."/>
            <person name="Yen C E."/>
        </authorList>
    </citation>
    <scope>NUCLEOTIDE SEQUENCE [LARGE SCALE GENOMIC DNA]</scope>
</reference>
<organism evidence="1 2">
    <name type="scientific">Hermetia illucens</name>
    <name type="common">Black soldier fly</name>
    <dbReference type="NCBI Taxonomy" id="343691"/>
    <lineage>
        <taxon>Eukaryota</taxon>
        <taxon>Metazoa</taxon>
        <taxon>Ecdysozoa</taxon>
        <taxon>Arthropoda</taxon>
        <taxon>Hexapoda</taxon>
        <taxon>Insecta</taxon>
        <taxon>Pterygota</taxon>
        <taxon>Neoptera</taxon>
        <taxon>Endopterygota</taxon>
        <taxon>Diptera</taxon>
        <taxon>Brachycera</taxon>
        <taxon>Stratiomyomorpha</taxon>
        <taxon>Stratiomyidae</taxon>
        <taxon>Hermetiinae</taxon>
        <taxon>Hermetia</taxon>
    </lineage>
</organism>
<dbReference type="Proteomes" id="UP000594454">
    <property type="component" value="Chromosome 6"/>
</dbReference>
<dbReference type="EMBL" id="LR899014">
    <property type="protein sequence ID" value="CAD7092750.1"/>
    <property type="molecule type" value="Genomic_DNA"/>
</dbReference>
<evidence type="ECO:0008006" key="3">
    <source>
        <dbReference type="Google" id="ProtNLM"/>
    </source>
</evidence>
<accession>A0A7R8V4L8</accession>
<dbReference type="OrthoDB" id="8061707at2759"/>
<dbReference type="AlphaFoldDB" id="A0A7R8V4L8"/>
<evidence type="ECO:0000313" key="2">
    <source>
        <dbReference type="Proteomes" id="UP000594454"/>
    </source>
</evidence>
<protein>
    <recommendedName>
        <fullName evidence="3">Envelope protein</fullName>
    </recommendedName>
</protein>